<dbReference type="InterPro" id="IPR011989">
    <property type="entry name" value="ARM-like"/>
</dbReference>
<dbReference type="SMART" id="SM00567">
    <property type="entry name" value="EZ_HEAT"/>
    <property type="match status" value="2"/>
</dbReference>
<dbReference type="GeneID" id="106477626"/>
<dbReference type="InterPro" id="IPR004155">
    <property type="entry name" value="PBS_lyase_HEAT"/>
</dbReference>
<gene>
    <name evidence="2" type="primary">LOC106477626</name>
</gene>
<dbReference type="Proteomes" id="UP000694941">
    <property type="component" value="Unplaced"/>
</dbReference>
<evidence type="ECO:0000313" key="2">
    <source>
        <dbReference type="RefSeq" id="XP_013793625.1"/>
    </source>
</evidence>
<name>A0ABM1C3Q8_LIMPO</name>
<protein>
    <submittedName>
        <fullName evidence="2">Deoxyhypusine hydroxylase-like</fullName>
    </submittedName>
</protein>
<accession>A0ABM1C3Q8</accession>
<keyword evidence="1" id="KW-1185">Reference proteome</keyword>
<dbReference type="PANTHER" id="PTHR12697:SF5">
    <property type="entry name" value="DEOXYHYPUSINE HYDROXYLASE"/>
    <property type="match status" value="1"/>
</dbReference>
<dbReference type="Gene3D" id="1.25.10.10">
    <property type="entry name" value="Leucine-rich Repeat Variant"/>
    <property type="match status" value="1"/>
</dbReference>
<sequence length="151" mass="16920">MNLHVDERAIQAIGNVLNNHERPLKERFRALFTLRNLGGKIAIECIANCFSDPSALLKHECAYCLGQMQDPISIPVLTEVLKDKSQEPMVRHEAVVAGLSEELKLLHAKSKGAKKRNRAKNLENNVFKGKNGLGFRLSNWFQALVSDEGEQ</sequence>
<dbReference type="InterPro" id="IPR016024">
    <property type="entry name" value="ARM-type_fold"/>
</dbReference>
<reference evidence="2" key="1">
    <citation type="submission" date="2025-08" db="UniProtKB">
        <authorList>
            <consortium name="RefSeq"/>
        </authorList>
    </citation>
    <scope>IDENTIFICATION</scope>
    <source>
        <tissue evidence="2">Muscle</tissue>
    </source>
</reference>
<proteinExistence type="predicted"/>
<organism evidence="1 2">
    <name type="scientific">Limulus polyphemus</name>
    <name type="common">Atlantic horseshoe crab</name>
    <dbReference type="NCBI Taxonomy" id="6850"/>
    <lineage>
        <taxon>Eukaryota</taxon>
        <taxon>Metazoa</taxon>
        <taxon>Ecdysozoa</taxon>
        <taxon>Arthropoda</taxon>
        <taxon>Chelicerata</taxon>
        <taxon>Merostomata</taxon>
        <taxon>Xiphosura</taxon>
        <taxon>Limulidae</taxon>
        <taxon>Limulus</taxon>
    </lineage>
</organism>
<dbReference type="SUPFAM" id="SSF48371">
    <property type="entry name" value="ARM repeat"/>
    <property type="match status" value="1"/>
</dbReference>
<evidence type="ECO:0000313" key="1">
    <source>
        <dbReference type="Proteomes" id="UP000694941"/>
    </source>
</evidence>
<dbReference type="PANTHER" id="PTHR12697">
    <property type="entry name" value="PBS LYASE HEAT-LIKE PROTEIN"/>
    <property type="match status" value="1"/>
</dbReference>
<dbReference type="Pfam" id="PF13646">
    <property type="entry name" value="HEAT_2"/>
    <property type="match status" value="1"/>
</dbReference>
<feature type="non-terminal residue" evidence="2">
    <location>
        <position position="151"/>
    </location>
</feature>
<dbReference type="RefSeq" id="XP_013793625.1">
    <property type="nucleotide sequence ID" value="XM_013938171.1"/>
</dbReference>